<gene>
    <name evidence="2" type="ORF">D9V34_14530</name>
</gene>
<accession>A0A3L7AH12</accession>
<dbReference type="EMBL" id="RCUY01000014">
    <property type="protein sequence ID" value="RLP79763.1"/>
    <property type="molecule type" value="Genomic_DNA"/>
</dbReference>
<dbReference type="RefSeq" id="WP_121689213.1">
    <property type="nucleotide sequence ID" value="NZ_RCUY01000014.1"/>
</dbReference>
<evidence type="ECO:0000313" key="2">
    <source>
        <dbReference type="EMBL" id="RLP79763.1"/>
    </source>
</evidence>
<organism evidence="2 3">
    <name type="scientific">Mycetocola lacteus</name>
    <dbReference type="NCBI Taxonomy" id="76637"/>
    <lineage>
        <taxon>Bacteria</taxon>
        <taxon>Bacillati</taxon>
        <taxon>Actinomycetota</taxon>
        <taxon>Actinomycetes</taxon>
        <taxon>Micrococcales</taxon>
        <taxon>Microbacteriaceae</taxon>
        <taxon>Mycetocola</taxon>
    </lineage>
</organism>
<dbReference type="AlphaFoldDB" id="A0A3L7AH12"/>
<protein>
    <submittedName>
        <fullName evidence="2">Uncharacterized protein</fullName>
    </submittedName>
</protein>
<comment type="caution">
    <text evidence="2">The sequence shown here is derived from an EMBL/GenBank/DDBJ whole genome shotgun (WGS) entry which is preliminary data.</text>
</comment>
<evidence type="ECO:0000313" key="3">
    <source>
        <dbReference type="Proteomes" id="UP000269438"/>
    </source>
</evidence>
<name>A0A3L7AH12_9MICO</name>
<proteinExistence type="predicted"/>
<dbReference type="OrthoDB" id="5131205at2"/>
<dbReference type="Proteomes" id="UP000269438">
    <property type="component" value="Unassembled WGS sequence"/>
</dbReference>
<keyword evidence="3" id="KW-1185">Reference proteome</keyword>
<sequence length="171" mass="18863">MRQKTELPDRVGSTPWLGSASMHDEGAREEHIDSVSKRQAWDSLGDAELLQTVVNSLGPWVSTQDVERCLDVDSLELAGMRGAHSILGVPLGPDDELFFPVQQFDPAGEIISGLPEVLEILDAIDPMTIATMLATPARGDDDRTVWDVLRGGDLPLAVDWARRTHERWLEP</sequence>
<feature type="region of interest" description="Disordered" evidence="1">
    <location>
        <begin position="1"/>
        <end position="26"/>
    </location>
</feature>
<evidence type="ECO:0000256" key="1">
    <source>
        <dbReference type="SAM" id="MobiDB-lite"/>
    </source>
</evidence>
<reference evidence="2 3" key="1">
    <citation type="submission" date="2018-10" db="EMBL/GenBank/DDBJ databases">
        <authorList>
            <person name="Li J."/>
        </authorList>
    </citation>
    <scope>NUCLEOTIDE SEQUENCE [LARGE SCALE GENOMIC DNA]</scope>
    <source>
        <strain evidence="2 3">JCM 11654</strain>
    </source>
</reference>